<feature type="transmembrane region" description="Helical" evidence="1">
    <location>
        <begin position="243"/>
        <end position="261"/>
    </location>
</feature>
<feature type="transmembrane region" description="Helical" evidence="1">
    <location>
        <begin position="192"/>
        <end position="210"/>
    </location>
</feature>
<evidence type="ECO:0000256" key="1">
    <source>
        <dbReference type="SAM" id="Phobius"/>
    </source>
</evidence>
<keyword evidence="1" id="KW-1133">Transmembrane helix</keyword>
<reference evidence="2" key="2">
    <citation type="submission" date="2020-09" db="EMBL/GenBank/DDBJ databases">
        <authorList>
            <person name="Sun Q."/>
            <person name="Zhou Y."/>
        </authorList>
    </citation>
    <scope>NUCLEOTIDE SEQUENCE</scope>
    <source>
        <strain evidence="2">CGMCC 1.15478</strain>
    </source>
</reference>
<reference evidence="2" key="1">
    <citation type="journal article" date="2014" name="Int. J. Syst. Evol. Microbiol.">
        <title>Complete genome sequence of Corynebacterium casei LMG S-19264T (=DSM 44701T), isolated from a smear-ripened cheese.</title>
        <authorList>
            <consortium name="US DOE Joint Genome Institute (JGI-PGF)"/>
            <person name="Walter F."/>
            <person name="Albersmeier A."/>
            <person name="Kalinowski J."/>
            <person name="Ruckert C."/>
        </authorList>
    </citation>
    <scope>NUCLEOTIDE SEQUENCE</scope>
    <source>
        <strain evidence="2">CGMCC 1.15478</strain>
    </source>
</reference>
<evidence type="ECO:0000313" key="2">
    <source>
        <dbReference type="EMBL" id="GGC58967.1"/>
    </source>
</evidence>
<feature type="transmembrane region" description="Helical" evidence="1">
    <location>
        <begin position="92"/>
        <end position="111"/>
    </location>
</feature>
<gene>
    <name evidence="2" type="ORF">GCM10011410_09230</name>
</gene>
<sequence>MKRNEVANLAAFLTFAGGLLFQFGALWSDVPSDSEIARRIVLVGCVAILIPAALLVSRHYQRSSARFIGTVYLGFAVTSVTMDIASHRLWEAGLGAIGTAMIFGAAFAFGVPEWINKVTQSPDATGKAYIPAANATAPVATATMVPRTLRRHETINVVVAATLSITAAFMTITRWMEVSRPPDVSLGAHWQSWVLALCFVIITVVSTWSVRNYWRPTVPFISTVYASLGAVAVLGYIVNGRYATAASIIVATPILIMLANYPPARAYLHKKTGSPA</sequence>
<evidence type="ECO:0000313" key="3">
    <source>
        <dbReference type="Proteomes" id="UP000641514"/>
    </source>
</evidence>
<dbReference type="RefSeq" id="WP_188671076.1">
    <property type="nucleotide sequence ID" value="NZ_BMJH01000001.1"/>
</dbReference>
<name>A0A916XBQ6_9ACTN</name>
<keyword evidence="1" id="KW-0812">Transmembrane</keyword>
<keyword evidence="1" id="KW-0472">Membrane</keyword>
<organism evidence="2 3">
    <name type="scientific">Hoyosella rhizosphaerae</name>
    <dbReference type="NCBI Taxonomy" id="1755582"/>
    <lineage>
        <taxon>Bacteria</taxon>
        <taxon>Bacillati</taxon>
        <taxon>Actinomycetota</taxon>
        <taxon>Actinomycetes</taxon>
        <taxon>Mycobacteriales</taxon>
        <taxon>Hoyosellaceae</taxon>
        <taxon>Hoyosella</taxon>
    </lineage>
</organism>
<keyword evidence="3" id="KW-1185">Reference proteome</keyword>
<dbReference type="AlphaFoldDB" id="A0A916XBQ6"/>
<feature type="transmembrane region" description="Helical" evidence="1">
    <location>
        <begin position="67"/>
        <end position="86"/>
    </location>
</feature>
<dbReference type="EMBL" id="BMJH01000001">
    <property type="protein sequence ID" value="GGC58967.1"/>
    <property type="molecule type" value="Genomic_DNA"/>
</dbReference>
<dbReference type="Proteomes" id="UP000641514">
    <property type="component" value="Unassembled WGS sequence"/>
</dbReference>
<comment type="caution">
    <text evidence="2">The sequence shown here is derived from an EMBL/GenBank/DDBJ whole genome shotgun (WGS) entry which is preliminary data.</text>
</comment>
<feature type="transmembrane region" description="Helical" evidence="1">
    <location>
        <begin position="7"/>
        <end position="24"/>
    </location>
</feature>
<accession>A0A916XBQ6</accession>
<feature type="transmembrane region" description="Helical" evidence="1">
    <location>
        <begin position="154"/>
        <end position="172"/>
    </location>
</feature>
<feature type="transmembrane region" description="Helical" evidence="1">
    <location>
        <begin position="217"/>
        <end position="237"/>
    </location>
</feature>
<protein>
    <submittedName>
        <fullName evidence="2">Uncharacterized protein</fullName>
    </submittedName>
</protein>
<proteinExistence type="predicted"/>
<feature type="transmembrane region" description="Helical" evidence="1">
    <location>
        <begin position="36"/>
        <end position="55"/>
    </location>
</feature>